<keyword evidence="5 11" id="KW-0554">One-carbon metabolism</keyword>
<dbReference type="EC" id="2.1.2.1" evidence="11"/>
<reference evidence="13" key="1">
    <citation type="submission" date="2021-01" db="EMBL/GenBank/DDBJ databases">
        <authorList>
            <person name="Corre E."/>
            <person name="Pelletier E."/>
            <person name="Niang G."/>
            <person name="Scheremetjew M."/>
            <person name="Finn R."/>
            <person name="Kale V."/>
            <person name="Holt S."/>
            <person name="Cochrane G."/>
            <person name="Meng A."/>
            <person name="Brown T."/>
            <person name="Cohen L."/>
        </authorList>
    </citation>
    <scope>NUCLEOTIDE SEQUENCE</scope>
</reference>
<feature type="domain" description="Serine hydroxymethyltransferase-like" evidence="12">
    <location>
        <begin position="374"/>
        <end position="762"/>
    </location>
</feature>
<comment type="similarity">
    <text evidence="4 11">Belongs to the SHMT family.</text>
</comment>
<keyword evidence="8" id="KW-0274">FAD</keyword>
<dbReference type="Gene3D" id="3.40.640.10">
    <property type="entry name" value="Type I PLP-dependent aspartate aminotransferase-like (Major domain)"/>
    <property type="match status" value="1"/>
</dbReference>
<evidence type="ECO:0000256" key="8">
    <source>
        <dbReference type="ARBA" id="ARBA00022827"/>
    </source>
</evidence>
<comment type="catalytic activity">
    <reaction evidence="11">
        <text>(6R)-5,10-methylene-5,6,7,8-tetrahydrofolate + glycine + H2O = (6S)-5,6,7,8-tetrahydrofolate + L-serine</text>
        <dbReference type="Rhea" id="RHEA:15481"/>
        <dbReference type="ChEBI" id="CHEBI:15377"/>
        <dbReference type="ChEBI" id="CHEBI:15636"/>
        <dbReference type="ChEBI" id="CHEBI:33384"/>
        <dbReference type="ChEBI" id="CHEBI:57305"/>
        <dbReference type="ChEBI" id="CHEBI:57453"/>
        <dbReference type="EC" id="2.1.2.1"/>
    </reaction>
</comment>
<dbReference type="GO" id="GO:0019264">
    <property type="term" value="P:glycine biosynthetic process from serine"/>
    <property type="evidence" value="ECO:0007669"/>
    <property type="project" value="InterPro"/>
</dbReference>
<evidence type="ECO:0000313" key="13">
    <source>
        <dbReference type="EMBL" id="CAD8858641.1"/>
    </source>
</evidence>
<evidence type="ECO:0000256" key="11">
    <source>
        <dbReference type="RuleBase" id="RU000585"/>
    </source>
</evidence>
<dbReference type="InterPro" id="IPR004621">
    <property type="entry name" value="Fadh2_euk"/>
</dbReference>
<keyword evidence="6" id="KW-0285">Flavoprotein</keyword>
<dbReference type="FunFam" id="3.40.640.10:FF:000097">
    <property type="entry name" value="Serine hydroxymethyltransferase"/>
    <property type="match status" value="1"/>
</dbReference>
<dbReference type="Pfam" id="PF00464">
    <property type="entry name" value="SHMT"/>
    <property type="match status" value="1"/>
</dbReference>
<dbReference type="Gene3D" id="3.20.20.220">
    <property type="match status" value="1"/>
</dbReference>
<dbReference type="CDD" id="cd00378">
    <property type="entry name" value="SHMT"/>
    <property type="match status" value="1"/>
</dbReference>
<dbReference type="InterPro" id="IPR015421">
    <property type="entry name" value="PyrdxlP-dep_Trfase_major"/>
</dbReference>
<dbReference type="InterPro" id="IPR001085">
    <property type="entry name" value="Ser_HO-MeTrfase"/>
</dbReference>
<dbReference type="NCBIfam" id="NF000586">
    <property type="entry name" value="PRK00011.1"/>
    <property type="match status" value="1"/>
</dbReference>
<dbReference type="InterPro" id="IPR039429">
    <property type="entry name" value="SHMT-like_dom"/>
</dbReference>
<proteinExistence type="inferred from homology"/>
<evidence type="ECO:0000256" key="9">
    <source>
        <dbReference type="ARBA" id="ARBA00022898"/>
    </source>
</evidence>
<evidence type="ECO:0000256" key="5">
    <source>
        <dbReference type="ARBA" id="ARBA00022563"/>
    </source>
</evidence>
<dbReference type="GO" id="GO:0005739">
    <property type="term" value="C:mitochondrion"/>
    <property type="evidence" value="ECO:0007669"/>
    <property type="project" value="TreeGrafter"/>
</dbReference>
<dbReference type="EMBL" id="HBFQ01046369">
    <property type="protein sequence ID" value="CAD8858641.1"/>
    <property type="molecule type" value="Transcribed_RNA"/>
</dbReference>
<dbReference type="PANTHER" id="PTHR11680:SF35">
    <property type="entry name" value="SERINE HYDROXYMETHYLTRANSFERASE 1"/>
    <property type="match status" value="1"/>
</dbReference>
<evidence type="ECO:0000256" key="4">
    <source>
        <dbReference type="ARBA" id="ARBA00006376"/>
    </source>
</evidence>
<sequence>MATEQHRKDSMLNELMSARKDTWYSFEYFPPRTEEGVKNLYKRILRMKTLDPLFLDFTWGAGGSTSDLTMQLCDKVKNEFGAVANMHLTCTNMEKDKVDVALADCKKFGICNLVALRGDPPRGEDKWEATEGGFTCALDLVKYVRANHGDYFSIAVAGYPEGHPDAIEEVAGGLAALTEPEKRRARVAKNEAGVEVVTVCREANFHKEMTYLKEKIDAGSQCVITQMFLDAEVYLDFVKICRDYGITVPIIPGIMCLNGLGGLQRMTALCKTRVPVGMMEAAEKANTSDEAFKAWGIEVGAQMCQRCVDGGAPGLHFYTLNLEKVVLGVLAKMGLITTEQLAQCSAGEADAKHMVSAQGITVDKRPQLPGNRSLEEADPVMHGLLQEEKARQMRSIELIASENFTSRAVMECLGSILTNKYSEGQPNARYYGGNEVIDKIENLCKDRALKAFELNEKEWGVNVQPYSGSPANFAVYTALLTPHSRVMGLGLPSGGHLTHGYYTAKKKISATSIYFESLPYGVHPDTGIIEYEELRKQALIFRPSMILCGASAYPRTIDFAKFRSIADEVGAILMADIAHISGLVATKQHPSPFEHCDVVTTTTHKSLRGPRSGMIFFKYSDAIPDIKERIDMAVFPALQGGPHNHQIGGLAAQLVEVMTPEFVEYSKAVVSNSKILAEALISKGHKLATGGTDNHLVLWDLRPHGLTGSKVEKVCEAASISLNRNTVPGDASALSPGGVRIGTPAMTTRGCGGEDFKKIAEFLDRTCSIALEIQKEKGKKLKDFEEGLKESKAVQQLRSDVQAFSLGYGYPGL</sequence>
<dbReference type="InterPro" id="IPR029041">
    <property type="entry name" value="FAD-linked_oxidoreductase-like"/>
</dbReference>
<dbReference type="SUPFAM" id="SSF53383">
    <property type="entry name" value="PLP-dependent transferases"/>
    <property type="match status" value="1"/>
</dbReference>
<dbReference type="HAMAP" id="MF_00051">
    <property type="entry name" value="SHMT"/>
    <property type="match status" value="1"/>
</dbReference>
<evidence type="ECO:0000256" key="2">
    <source>
        <dbReference type="ARBA" id="ARBA00001974"/>
    </source>
</evidence>
<dbReference type="AlphaFoldDB" id="A0A7S1FC65"/>
<name>A0A7S1FC65_NOCSC</name>
<dbReference type="InterPro" id="IPR003171">
    <property type="entry name" value="Mehydrof_redctse-like"/>
</dbReference>
<gene>
    <name evidence="13" type="ORF">NSCI0253_LOCUS32995</name>
</gene>
<dbReference type="GO" id="GO:0030170">
    <property type="term" value="F:pyridoxal phosphate binding"/>
    <property type="evidence" value="ECO:0007669"/>
    <property type="project" value="InterPro"/>
</dbReference>
<dbReference type="UniPathway" id="UPA00193"/>
<dbReference type="InterPro" id="IPR019798">
    <property type="entry name" value="Ser_HO-MeTrfase_PLP_BS"/>
</dbReference>
<comment type="cofactor">
    <cofactor evidence="2">
        <name>FAD</name>
        <dbReference type="ChEBI" id="CHEBI:57692"/>
    </cofactor>
</comment>
<dbReference type="InterPro" id="IPR015422">
    <property type="entry name" value="PyrdxlP-dep_Trfase_small"/>
</dbReference>
<evidence type="ECO:0000256" key="3">
    <source>
        <dbReference type="ARBA" id="ARBA00004777"/>
    </source>
</evidence>
<dbReference type="InterPro" id="IPR049943">
    <property type="entry name" value="Ser_HO-MeTrfase-like"/>
</dbReference>
<dbReference type="GO" id="GO:0004372">
    <property type="term" value="F:glycine hydroxymethyltransferase activity"/>
    <property type="evidence" value="ECO:0007669"/>
    <property type="project" value="UniProtKB-EC"/>
</dbReference>
<evidence type="ECO:0000256" key="10">
    <source>
        <dbReference type="ARBA" id="ARBA00023002"/>
    </source>
</evidence>
<dbReference type="InterPro" id="IPR015424">
    <property type="entry name" value="PyrdxlP-dep_Trfase"/>
</dbReference>
<evidence type="ECO:0000256" key="6">
    <source>
        <dbReference type="ARBA" id="ARBA00022630"/>
    </source>
</evidence>
<evidence type="ECO:0000259" key="12">
    <source>
        <dbReference type="Pfam" id="PF00464"/>
    </source>
</evidence>
<keyword evidence="10" id="KW-0560">Oxidoreductase</keyword>
<dbReference type="GO" id="GO:0004489">
    <property type="term" value="F:methylenetetrahydrofolate reductase [NAD(P)H] activity"/>
    <property type="evidence" value="ECO:0007669"/>
    <property type="project" value="InterPro"/>
</dbReference>
<organism evidence="13">
    <name type="scientific">Noctiluca scintillans</name>
    <name type="common">Sea sparkle</name>
    <name type="synonym">Red tide dinoflagellate</name>
    <dbReference type="NCBI Taxonomy" id="2966"/>
    <lineage>
        <taxon>Eukaryota</taxon>
        <taxon>Sar</taxon>
        <taxon>Alveolata</taxon>
        <taxon>Dinophyceae</taxon>
        <taxon>Noctilucales</taxon>
        <taxon>Noctilucaceae</taxon>
        <taxon>Noctiluca</taxon>
    </lineage>
</organism>
<protein>
    <recommendedName>
        <fullName evidence="11">Serine hydroxymethyltransferase</fullName>
        <ecNumber evidence="11">2.1.2.1</ecNumber>
    </recommendedName>
</protein>
<dbReference type="GO" id="GO:0035999">
    <property type="term" value="P:tetrahydrofolate interconversion"/>
    <property type="evidence" value="ECO:0007669"/>
    <property type="project" value="UniProtKB-UniPathway"/>
</dbReference>
<dbReference type="SUPFAM" id="SSF51730">
    <property type="entry name" value="FAD-linked oxidoreductase"/>
    <property type="match status" value="1"/>
</dbReference>
<accession>A0A7S1FC65</accession>
<dbReference type="PROSITE" id="PS00096">
    <property type="entry name" value="SHMT"/>
    <property type="match status" value="1"/>
</dbReference>
<dbReference type="PANTHER" id="PTHR11680">
    <property type="entry name" value="SERINE HYDROXYMETHYLTRANSFERASE"/>
    <property type="match status" value="1"/>
</dbReference>
<dbReference type="NCBIfam" id="TIGR00677">
    <property type="entry name" value="fadh2_euk"/>
    <property type="match status" value="1"/>
</dbReference>
<comment type="cofactor">
    <cofactor evidence="1 11">
        <name>pyridoxal 5'-phosphate</name>
        <dbReference type="ChEBI" id="CHEBI:597326"/>
    </cofactor>
</comment>
<keyword evidence="9 11" id="KW-0663">Pyridoxal phosphate</keyword>
<evidence type="ECO:0000256" key="7">
    <source>
        <dbReference type="ARBA" id="ARBA00022679"/>
    </source>
</evidence>
<dbReference type="GO" id="GO:0006555">
    <property type="term" value="P:methionine metabolic process"/>
    <property type="evidence" value="ECO:0007669"/>
    <property type="project" value="InterPro"/>
</dbReference>
<dbReference type="Pfam" id="PF02219">
    <property type="entry name" value="MTHFR"/>
    <property type="match status" value="1"/>
</dbReference>
<keyword evidence="7 11" id="KW-0808">Transferase</keyword>
<dbReference type="Gene3D" id="3.90.1150.10">
    <property type="entry name" value="Aspartate Aminotransferase, domain 1"/>
    <property type="match status" value="1"/>
</dbReference>
<dbReference type="CDD" id="cd00537">
    <property type="entry name" value="MTHFR"/>
    <property type="match status" value="1"/>
</dbReference>
<evidence type="ECO:0000256" key="1">
    <source>
        <dbReference type="ARBA" id="ARBA00001933"/>
    </source>
</evidence>
<comment type="pathway">
    <text evidence="3 11">One-carbon metabolism; tetrahydrofolate interconversion.</text>
</comment>
<comment type="function">
    <text evidence="11">Interconversion of serine and glycine.</text>
</comment>